<gene>
    <name evidence="1" type="ORF">BcellWH2_04591</name>
</gene>
<dbReference type="KEGG" id="bcel:BcellWH2_04591"/>
<dbReference type="Pfam" id="PF12099">
    <property type="entry name" value="DUF3575"/>
    <property type="match status" value="1"/>
</dbReference>
<dbReference type="InterPro" id="IPR021958">
    <property type="entry name" value="DUF3575"/>
</dbReference>
<dbReference type="EMBL" id="CP012801">
    <property type="protein sequence ID" value="ALJ61806.1"/>
    <property type="molecule type" value="Genomic_DNA"/>
</dbReference>
<evidence type="ECO:0000313" key="1">
    <source>
        <dbReference type="EMBL" id="ALJ61806.1"/>
    </source>
</evidence>
<organism evidence="1 2">
    <name type="scientific">Bacteroides cellulosilyticus</name>
    <dbReference type="NCBI Taxonomy" id="246787"/>
    <lineage>
        <taxon>Bacteria</taxon>
        <taxon>Pseudomonadati</taxon>
        <taxon>Bacteroidota</taxon>
        <taxon>Bacteroidia</taxon>
        <taxon>Bacteroidales</taxon>
        <taxon>Bacteroidaceae</taxon>
        <taxon>Bacteroides</taxon>
    </lineage>
</organism>
<evidence type="ECO:0000313" key="2">
    <source>
        <dbReference type="Proteomes" id="UP000061809"/>
    </source>
</evidence>
<accession>A0A0P0G4X0</accession>
<reference evidence="1 2" key="1">
    <citation type="journal article" date="2015" name="Science">
        <title>Genetic determinants of in vivo fitness and diet responsiveness in multiple human gut Bacteroides.</title>
        <authorList>
            <person name="Wu M."/>
            <person name="McNulty N.P."/>
            <person name="Rodionov D.A."/>
            <person name="Khoroshkin M.S."/>
            <person name="Griffin N.W."/>
            <person name="Cheng J."/>
            <person name="Latreille P."/>
            <person name="Kerstetter R.A."/>
            <person name="Terrapon N."/>
            <person name="Henrissat B."/>
            <person name="Osterman A.L."/>
            <person name="Gordon J.I."/>
        </authorList>
    </citation>
    <scope>NUCLEOTIDE SEQUENCE [LARGE SCALE GENOMIC DNA]</scope>
    <source>
        <strain evidence="1 2">WH2</strain>
    </source>
</reference>
<protein>
    <recommendedName>
        <fullName evidence="3">DUF3575 domain-containing protein</fullName>
    </recommendedName>
</protein>
<evidence type="ECO:0008006" key="3">
    <source>
        <dbReference type="Google" id="ProtNLM"/>
    </source>
</evidence>
<dbReference type="Proteomes" id="UP000061809">
    <property type="component" value="Chromosome"/>
</dbReference>
<sequence length="201" mass="22733">MSCKRNPGSHLKRNTFILFLLLLLFRLADLHSQTLAVKSDLLTGALSSPNLSVEVKLSDRFTLEAGFHYNPFPAGGDKRWKHWFVQPELRYWMCQPFGGHFFGAHLMYGVYNAGDMKLPLGLFKGVRSSRYEGDFLGLGVSYGYHFILSPRWSIETSLGVGFLHIGYERYRCLHCGEQTGGGYKNFIAPTRAAVSLVYLIN</sequence>
<dbReference type="AlphaFoldDB" id="A0A0P0G4X0"/>
<name>A0A0P0G4X0_9BACE</name>
<dbReference type="InterPro" id="IPR036709">
    <property type="entry name" value="Autotransporte_beta_dom_sf"/>
</dbReference>
<proteinExistence type="predicted"/>
<dbReference type="SUPFAM" id="SSF103515">
    <property type="entry name" value="Autotransporter"/>
    <property type="match status" value="1"/>
</dbReference>
<dbReference type="PATRIC" id="fig|246787.4.peg.4745"/>